<evidence type="ECO:0000259" key="3">
    <source>
        <dbReference type="PROSITE" id="PS51043"/>
    </source>
</evidence>
<dbReference type="RefSeq" id="XP_028535020.1">
    <property type="nucleotide sequence ID" value="XM_028679292.1"/>
</dbReference>
<dbReference type="GeneID" id="39738663"/>
<name>A0A1J1HAP8_PLARL</name>
<dbReference type="InterPro" id="IPR058055">
    <property type="entry name" value="PA-PLA1"/>
</dbReference>
<dbReference type="VEuPathDB" id="PlasmoDB:PRELSG_1423100"/>
<dbReference type="SUPFAM" id="SSF53474">
    <property type="entry name" value="alpha/beta-Hydrolases"/>
    <property type="match status" value="1"/>
</dbReference>
<evidence type="ECO:0000256" key="1">
    <source>
        <dbReference type="SAM" id="Coils"/>
    </source>
</evidence>
<keyword evidence="4" id="KW-0378">Hydrolase</keyword>
<evidence type="ECO:0000313" key="5">
    <source>
        <dbReference type="Proteomes" id="UP000220158"/>
    </source>
</evidence>
<organism evidence="4 5">
    <name type="scientific">Plasmodium relictum</name>
    <dbReference type="NCBI Taxonomy" id="85471"/>
    <lineage>
        <taxon>Eukaryota</taxon>
        <taxon>Sar</taxon>
        <taxon>Alveolata</taxon>
        <taxon>Apicomplexa</taxon>
        <taxon>Aconoidasida</taxon>
        <taxon>Haemosporida</taxon>
        <taxon>Plasmodiidae</taxon>
        <taxon>Plasmodium</taxon>
        <taxon>Plasmodium (Haemamoeba)</taxon>
    </lineage>
</organism>
<dbReference type="OrthoDB" id="69269at2759"/>
<dbReference type="Proteomes" id="UP000220158">
    <property type="component" value="Chromosome 14"/>
</dbReference>
<dbReference type="AlphaFoldDB" id="A0A1J1HAP8"/>
<dbReference type="GO" id="GO:0005737">
    <property type="term" value="C:cytoplasm"/>
    <property type="evidence" value="ECO:0007669"/>
    <property type="project" value="TreeGrafter"/>
</dbReference>
<protein>
    <submittedName>
        <fullName evidence="4">Phospholipase DDHD1, putative</fullName>
        <ecNumber evidence="4">3.1.1.32</ecNumber>
    </submittedName>
</protein>
<dbReference type="InterPro" id="IPR029058">
    <property type="entry name" value="AB_hydrolase_fold"/>
</dbReference>
<dbReference type="SMART" id="SM01127">
    <property type="entry name" value="DDHD"/>
    <property type="match status" value="1"/>
</dbReference>
<evidence type="ECO:0000256" key="2">
    <source>
        <dbReference type="SAM" id="MobiDB-lite"/>
    </source>
</evidence>
<feature type="coiled-coil region" evidence="1">
    <location>
        <begin position="365"/>
        <end position="401"/>
    </location>
</feature>
<evidence type="ECO:0000313" key="4">
    <source>
        <dbReference type="EMBL" id="CRH02500.1"/>
    </source>
</evidence>
<proteinExistence type="predicted"/>
<keyword evidence="1" id="KW-0175">Coiled coil</keyword>
<dbReference type="PROSITE" id="PS51043">
    <property type="entry name" value="DDHD"/>
    <property type="match status" value="1"/>
</dbReference>
<dbReference type="EMBL" id="LN835309">
    <property type="protein sequence ID" value="CRH02500.1"/>
    <property type="molecule type" value="Genomic_DNA"/>
</dbReference>
<dbReference type="InterPro" id="IPR004177">
    <property type="entry name" value="DDHD_dom"/>
</dbReference>
<dbReference type="PANTHER" id="PTHR23509:SF10">
    <property type="entry name" value="LD21067P"/>
    <property type="match status" value="1"/>
</dbReference>
<dbReference type="OMA" id="GFYKFIG"/>
<dbReference type="KEGG" id="prel:PRELSG_1423100"/>
<keyword evidence="5" id="KW-1185">Reference proteome</keyword>
<dbReference type="Pfam" id="PF02862">
    <property type="entry name" value="DDHD"/>
    <property type="match status" value="1"/>
</dbReference>
<dbReference type="PANTHER" id="PTHR23509">
    <property type="entry name" value="PA-PL1 PHOSPHOLIPASE FAMILY"/>
    <property type="match status" value="1"/>
</dbReference>
<gene>
    <name evidence="4" type="ORF">PRELSG_1423100</name>
</gene>
<dbReference type="EC" id="3.1.1.32" evidence="4"/>
<accession>A0A1J1HAP8</accession>
<dbReference type="GO" id="GO:0046872">
    <property type="term" value="F:metal ion binding"/>
    <property type="evidence" value="ECO:0007669"/>
    <property type="project" value="InterPro"/>
</dbReference>
<sequence>MNHTLKVEDNNDDDEKNKKNNNFYFFSKKDNSVNKKTNKCKKESEIKFYEEEPYLDDKVNEVDYIILIIHGIGSNEELIINQCEDLKNSFKIVKKMWFFDYPFNIHFHIFNWKKYIIDAQIHVFNRININTMAETRKIVNLASGDIICFLHPRYGDYIMLNLYNDINKTLESLKSDSTGRFKNSKICLLGYSLGSAMAYEILNNVKVRISESNLKYNLKSKIHYLFTLGSPLSALLSLYKPEYINNGLKLIKELKFYNIFHGFDPVAFRIEPLIYPKIKNIPQPVLINYWRNNGARYWFEWDKNMQNAKIAIVQNLNDFTSAITNGFYKFLGKSESNDEDQGTLNRNICYNKCESKDINMFLLKVKENQRKMAIQKRKIKIEKREEKNESYKEICENENNKKCHELNNSNIPNNNDYCSKENSSYVDNTKSVCASQDTNSEYSFFDYDISDNSDKIKDEENNKNDNDKLLTTSSNIDEEELPLRYDYQLQEFIMEHYIYPLAVAKSHFNYFIIKDISFFILKELINKSISISYEDYLTKIEREYNNKALNEKDNVKKDRYLKISLKACKTLEEFRKYERSIQAMSDPFNMKNFKNLI</sequence>
<feature type="domain" description="DDHD" evidence="3">
    <location>
        <begin position="218"/>
        <end position="526"/>
    </location>
</feature>
<dbReference type="GO" id="GO:0008970">
    <property type="term" value="F:phospholipase A1 activity"/>
    <property type="evidence" value="ECO:0007669"/>
    <property type="project" value="UniProtKB-EC"/>
</dbReference>
<feature type="region of interest" description="Disordered" evidence="2">
    <location>
        <begin position="1"/>
        <end position="21"/>
    </location>
</feature>
<reference evidence="4 5" key="1">
    <citation type="submission" date="2015-04" db="EMBL/GenBank/DDBJ databases">
        <authorList>
            <consortium name="Pathogen Informatics"/>
        </authorList>
    </citation>
    <scope>NUCLEOTIDE SEQUENCE [LARGE SCALE GENOMIC DNA]</scope>
    <source>
        <strain evidence="4 5">SGS1</strain>
    </source>
</reference>